<protein>
    <recommendedName>
        <fullName evidence="3">DUF4219 domain-containing protein</fullName>
    </recommendedName>
</protein>
<evidence type="ECO:0008006" key="3">
    <source>
        <dbReference type="Google" id="ProtNLM"/>
    </source>
</evidence>
<reference evidence="1 2" key="1">
    <citation type="journal article" date="2018" name="Nat. Ecol. Evol.">
        <title>Pezizomycetes genomes reveal the molecular basis of ectomycorrhizal truffle lifestyle.</title>
        <authorList>
            <person name="Murat C."/>
            <person name="Payen T."/>
            <person name="Noel B."/>
            <person name="Kuo A."/>
            <person name="Morin E."/>
            <person name="Chen J."/>
            <person name="Kohler A."/>
            <person name="Krizsan K."/>
            <person name="Balestrini R."/>
            <person name="Da Silva C."/>
            <person name="Montanini B."/>
            <person name="Hainaut M."/>
            <person name="Levati E."/>
            <person name="Barry K.W."/>
            <person name="Belfiori B."/>
            <person name="Cichocki N."/>
            <person name="Clum A."/>
            <person name="Dockter R.B."/>
            <person name="Fauchery L."/>
            <person name="Guy J."/>
            <person name="Iotti M."/>
            <person name="Le Tacon F."/>
            <person name="Lindquist E.A."/>
            <person name="Lipzen A."/>
            <person name="Malagnac F."/>
            <person name="Mello A."/>
            <person name="Molinier V."/>
            <person name="Miyauchi S."/>
            <person name="Poulain J."/>
            <person name="Riccioni C."/>
            <person name="Rubini A."/>
            <person name="Sitrit Y."/>
            <person name="Splivallo R."/>
            <person name="Traeger S."/>
            <person name="Wang M."/>
            <person name="Zifcakova L."/>
            <person name="Wipf D."/>
            <person name="Zambonelli A."/>
            <person name="Paolocci F."/>
            <person name="Nowrousian M."/>
            <person name="Ottonello S."/>
            <person name="Baldrian P."/>
            <person name="Spatafora J.W."/>
            <person name="Henrissat B."/>
            <person name="Nagy L.G."/>
            <person name="Aury J.M."/>
            <person name="Wincker P."/>
            <person name="Grigoriev I.V."/>
            <person name="Bonfante P."/>
            <person name="Martin F.M."/>
        </authorList>
    </citation>
    <scope>NUCLEOTIDE SEQUENCE [LARGE SCALE GENOMIC DNA]</scope>
    <source>
        <strain evidence="1 2">ATCC MYA-4762</strain>
    </source>
</reference>
<dbReference type="Proteomes" id="UP000267821">
    <property type="component" value="Unassembled WGS sequence"/>
</dbReference>
<proteinExistence type="predicted"/>
<keyword evidence="2" id="KW-1185">Reference proteome</keyword>
<evidence type="ECO:0000313" key="2">
    <source>
        <dbReference type="Proteomes" id="UP000267821"/>
    </source>
</evidence>
<evidence type="ECO:0000313" key="1">
    <source>
        <dbReference type="EMBL" id="RPB21349.1"/>
    </source>
</evidence>
<name>A0A3N4LIR5_9PEZI</name>
<gene>
    <name evidence="1" type="ORF">L211DRAFT_840781</name>
</gene>
<dbReference type="OrthoDB" id="116316at2759"/>
<organism evidence="1 2">
    <name type="scientific">Terfezia boudieri ATCC MYA-4762</name>
    <dbReference type="NCBI Taxonomy" id="1051890"/>
    <lineage>
        <taxon>Eukaryota</taxon>
        <taxon>Fungi</taxon>
        <taxon>Dikarya</taxon>
        <taxon>Ascomycota</taxon>
        <taxon>Pezizomycotina</taxon>
        <taxon>Pezizomycetes</taxon>
        <taxon>Pezizales</taxon>
        <taxon>Pezizaceae</taxon>
        <taxon>Terfezia</taxon>
    </lineage>
</organism>
<dbReference type="InParanoid" id="A0A3N4LIR5"/>
<accession>A0A3N4LIR5</accession>
<dbReference type="AlphaFoldDB" id="A0A3N4LIR5"/>
<dbReference type="EMBL" id="ML121560">
    <property type="protein sequence ID" value="RPB21349.1"/>
    <property type="molecule type" value="Genomic_DNA"/>
</dbReference>
<sequence length="53" mass="5855">MEDLPTKFDRGSATVPLLDGSNYPSWKKTMRILLVKVGVLPLVDEQRPANADA</sequence>